<dbReference type="EMBL" id="CP037452">
    <property type="protein sequence ID" value="QDV52660.1"/>
    <property type="molecule type" value="Genomic_DNA"/>
</dbReference>
<dbReference type="Proteomes" id="UP000318313">
    <property type="component" value="Chromosome"/>
</dbReference>
<dbReference type="SUPFAM" id="SSF51126">
    <property type="entry name" value="Pectin lyase-like"/>
    <property type="match status" value="1"/>
</dbReference>
<dbReference type="OrthoDB" id="264225at2"/>
<evidence type="ECO:0000256" key="1">
    <source>
        <dbReference type="SAM" id="SignalP"/>
    </source>
</evidence>
<dbReference type="InterPro" id="IPR012334">
    <property type="entry name" value="Pectin_lyas_fold"/>
</dbReference>
<evidence type="ECO:0000313" key="2">
    <source>
        <dbReference type="EMBL" id="QDV52660.1"/>
    </source>
</evidence>
<dbReference type="RefSeq" id="WP_145311955.1">
    <property type="nucleotide sequence ID" value="NZ_CP037452.1"/>
</dbReference>
<dbReference type="InterPro" id="IPR011050">
    <property type="entry name" value="Pectin_lyase_fold/virulence"/>
</dbReference>
<evidence type="ECO:0000313" key="3">
    <source>
        <dbReference type="Proteomes" id="UP000318313"/>
    </source>
</evidence>
<keyword evidence="3" id="KW-1185">Reference proteome</keyword>
<feature type="chain" id="PRO_5021932891" evidence="1">
    <location>
        <begin position="21"/>
        <end position="1624"/>
    </location>
</feature>
<gene>
    <name evidence="2" type="ORF">Enr17x_47250</name>
</gene>
<accession>A0A518IHZ6</accession>
<dbReference type="InterPro" id="IPR006626">
    <property type="entry name" value="PbH1"/>
</dbReference>
<sequence precursor="true">MNKLCVSLACFLLASQYVLAFASAEPDQTGNNRAEGRATLSEQEGSAIVGSVSSGVFRHEFVPENTVQGNAVPGFTTMKDVSYQDNLQGYAPYKYPDPQTMVVNEYIDNGAGYQPMGPDEFHTIFRLDKGIGGGIGYDDGYSNLGVLVPFTINPDQSMLFLDLRAMVTDQGAGGVNLGAGWRGYSDTVDKIFTLAGWYDYDDGHFQDYHQIGISGEVIGQYLTSRINGYFPINNDEIVISNNLTGGAYFQSNRIFLDRARISESSYGGVDAEIGGPLPVLGKFGIDAFVGGYYYNSDHDKSAAGAKFRAEANINDWWQMSVSYAKDSVFGSNAWMNVTVSIPEGRSDKWMRPKTLRQRMYQPMNRNYRIVAHNKTTINSELAINPDDNQPYTVAHIDPDFGAAGNGTFETPFGSVAAYNASGPVAATDIIFVLDGNETNLDGGITLLDNGGGIGGVTGQRLLSEAVEHSFNVIQGGTVSTLTLPGYNPDANRPTLSNTASVGGNFVVNGQGGAWEVSGFNISGTKAATPYNTGILSAGTRGFNINRNSFVLYNRGVDVTNTANGIGIVTENTFAGDGANSLHGARITQNTGTLELAFHNNTATNNLGVVPPGTGTGFEIIANAGTTIDGVGTAADGTTTLGITGNTANANGTGMILTENGGMIETDFSNNTFNNNINPNTGLHVNANGGSIIFRSFDTITATGNTGIGIAFDATAGGTISAVTEDANGNGVLDPGEDMNGNGALDLGLTTINASNNTTDGFVATADGVGSTINLSMGSVNTAANLFNSNGQNGISLNTLNNGTIGGQIVNNTATGNGQDGFANTLTTGTIDFTTIASPSISNNSFTGNTRHGMSITNNNGGVFTTALITMNDFSNNTEAGMFISGSAMGGTNTAVNTLGSIDMNNFNRDTLGTAGILFGSSDVRTTASITRNTFIGRAPAGADLGAGFGVGGTVGGTTTVGGNGGVTLAFGSLAAIDNSLANTFMNNGDAHIGLELQGNTTNQVDIDQQIFDTTNDTTLNANFNGEGVGFLMSDTATFTGTIQRNVFQNSAASGLRIDATGNNLGDFAIVNNVTIGGTTAAFGNLFTANGGNGMEMTRTADGVITNTLIRFNMMTGNTLDGIALTSSSASKTDTYTINDNTITGNMQNGVELRVEADAGLSANMTRNTITGNTSNGILTTELQNSFADERFVTGAWTVNNISNNGANGIDLQAASNGLVIGDAADPALGNLIQNNTQDGVNITGSGSVTVARNMIAENTVHGIDLDLEDFSEDHANVITISNNDITMNQGDGIEYSNVSSSFNPTDVFTVNITGNVIDFNNGRGFDVLARPGNGGSYSETAITFNNNIVNRNDLEGIYVVYTADDAQNQTDPATDPLANMGSTLRDVYLRFSMDSNIVVDNGINSGFSSTGLVVRVGTTRSFSSTTTSGGFASDGLGNFLNSGVIMTATNNSLTGNLGDDVYFESFASTVDPTTTAGTWGNTINPTAITAFRTDPLARLDLDWDGNTILSSDTTNIGAFYDNADTFKSRLNNVASPGPFTSTSRRRNAQRLAVRIPNLNAPGTTGPADFRYSGLGASTFRVDSTGDLGIFTLDTNPFVTTPNDANGVLLPGTITGELPFGWGQF</sequence>
<dbReference type="InterPro" id="IPR038177">
    <property type="entry name" value="IAT_beta_sf"/>
</dbReference>
<dbReference type="Gene3D" id="2.160.20.10">
    <property type="entry name" value="Single-stranded right-handed beta-helix, Pectin lyase-like"/>
    <property type="match status" value="2"/>
</dbReference>
<proteinExistence type="predicted"/>
<keyword evidence="1" id="KW-0732">Signal</keyword>
<reference evidence="2 3" key="1">
    <citation type="submission" date="2019-03" db="EMBL/GenBank/DDBJ databases">
        <title>Deep-cultivation of Planctomycetes and their phenomic and genomic characterization uncovers novel biology.</title>
        <authorList>
            <person name="Wiegand S."/>
            <person name="Jogler M."/>
            <person name="Boedeker C."/>
            <person name="Pinto D."/>
            <person name="Vollmers J."/>
            <person name="Rivas-Marin E."/>
            <person name="Kohn T."/>
            <person name="Peeters S.H."/>
            <person name="Heuer A."/>
            <person name="Rast P."/>
            <person name="Oberbeckmann S."/>
            <person name="Bunk B."/>
            <person name="Jeske O."/>
            <person name="Meyerdierks A."/>
            <person name="Storesund J.E."/>
            <person name="Kallscheuer N."/>
            <person name="Luecker S."/>
            <person name="Lage O.M."/>
            <person name="Pohl T."/>
            <person name="Merkel B.J."/>
            <person name="Hornburger P."/>
            <person name="Mueller R.-W."/>
            <person name="Bruemmer F."/>
            <person name="Labrenz M."/>
            <person name="Spormann A.M."/>
            <person name="Op den Camp H."/>
            <person name="Overmann J."/>
            <person name="Amann R."/>
            <person name="Jetten M.S.M."/>
            <person name="Mascher T."/>
            <person name="Medema M.H."/>
            <person name="Devos D.P."/>
            <person name="Kaster A.-K."/>
            <person name="Ovreas L."/>
            <person name="Rohde M."/>
            <person name="Galperin M.Y."/>
            <person name="Jogler C."/>
        </authorList>
    </citation>
    <scope>NUCLEOTIDE SEQUENCE [LARGE SCALE GENOMIC DNA]</scope>
    <source>
        <strain evidence="2 3">Enr17</strain>
    </source>
</reference>
<dbReference type="KEGG" id="gfm:Enr17x_47250"/>
<dbReference type="SMART" id="SM00710">
    <property type="entry name" value="PbH1"/>
    <property type="match status" value="16"/>
</dbReference>
<dbReference type="Gene3D" id="2.40.160.160">
    <property type="entry name" value="Inverse autotransporter, beta-domain"/>
    <property type="match status" value="1"/>
</dbReference>
<feature type="signal peptide" evidence="1">
    <location>
        <begin position="1"/>
        <end position="20"/>
    </location>
</feature>
<protein>
    <submittedName>
        <fullName evidence="2">Uncharacterized protein</fullName>
    </submittedName>
</protein>
<organism evidence="2 3">
    <name type="scientific">Gimesia fumaroli</name>
    <dbReference type="NCBI Taxonomy" id="2527976"/>
    <lineage>
        <taxon>Bacteria</taxon>
        <taxon>Pseudomonadati</taxon>
        <taxon>Planctomycetota</taxon>
        <taxon>Planctomycetia</taxon>
        <taxon>Planctomycetales</taxon>
        <taxon>Planctomycetaceae</taxon>
        <taxon>Gimesia</taxon>
    </lineage>
</organism>
<name>A0A518IHZ6_9PLAN</name>